<evidence type="ECO:0000313" key="8">
    <source>
        <dbReference type="Proteomes" id="UP001156903"/>
    </source>
</evidence>
<dbReference type="PANTHER" id="PTHR48105">
    <property type="entry name" value="THIOREDOXIN REDUCTASE 1-RELATED-RELATED"/>
    <property type="match status" value="1"/>
</dbReference>
<keyword evidence="3 5" id="KW-0521">NADP</keyword>
<feature type="binding site" evidence="5">
    <location>
        <position position="51"/>
    </location>
    <ligand>
        <name>FAD</name>
        <dbReference type="ChEBI" id="CHEBI:57692"/>
    </ligand>
</feature>
<feature type="binding site" evidence="5">
    <location>
        <position position="96"/>
    </location>
    <ligand>
        <name>FAD</name>
        <dbReference type="ChEBI" id="CHEBI:57692"/>
    </ligand>
</feature>
<gene>
    <name evidence="7" type="ORF">GCM10007935_07590</name>
</gene>
<comment type="caution">
    <text evidence="5">Lacks conserved residue(s) required for the propagation of feature annotation.</text>
</comment>
<dbReference type="SUPFAM" id="SSF51905">
    <property type="entry name" value="FAD/NAD(P)-binding domain"/>
    <property type="match status" value="2"/>
</dbReference>
<name>A0ABQ6C3N2_9BURK</name>
<accession>A0ABQ6C3N2</accession>
<dbReference type="PRINTS" id="PR00469">
    <property type="entry name" value="PNDRDTASEII"/>
</dbReference>
<reference evidence="8" key="1">
    <citation type="journal article" date="2019" name="Int. J. Syst. Evol. Microbiol.">
        <title>The Global Catalogue of Microorganisms (GCM) 10K type strain sequencing project: providing services to taxonomists for standard genome sequencing and annotation.</title>
        <authorList>
            <consortium name="The Broad Institute Genomics Platform"/>
            <consortium name="The Broad Institute Genome Sequencing Center for Infectious Disease"/>
            <person name="Wu L."/>
            <person name="Ma J."/>
        </authorList>
    </citation>
    <scope>NUCLEOTIDE SEQUENCE [LARGE SCALE GENOMIC DNA]</scope>
    <source>
        <strain evidence="8">NBRC 109341</strain>
    </source>
</reference>
<dbReference type="InterPro" id="IPR022890">
    <property type="entry name" value="Fd--NADP_Rdtase_type_2"/>
</dbReference>
<feature type="binding site" evidence="5">
    <location>
        <position position="131"/>
    </location>
    <ligand>
        <name>FAD</name>
        <dbReference type="ChEBI" id="CHEBI:57692"/>
    </ligand>
</feature>
<evidence type="ECO:0000256" key="1">
    <source>
        <dbReference type="ARBA" id="ARBA00022630"/>
    </source>
</evidence>
<dbReference type="InterPro" id="IPR050097">
    <property type="entry name" value="Ferredoxin-NADP_redctase_2"/>
</dbReference>
<keyword evidence="4 5" id="KW-0560">Oxidoreductase</keyword>
<evidence type="ECO:0000313" key="7">
    <source>
        <dbReference type="EMBL" id="GLS13330.1"/>
    </source>
</evidence>
<feature type="binding site" evidence="5">
    <location>
        <position position="339"/>
    </location>
    <ligand>
        <name>FAD</name>
        <dbReference type="ChEBI" id="CHEBI:57692"/>
    </ligand>
</feature>
<comment type="similarity">
    <text evidence="5">Belongs to the ferredoxin--NADP reductase type 2 family.</text>
</comment>
<comment type="catalytic activity">
    <reaction evidence="5">
        <text>2 reduced [2Fe-2S]-[ferredoxin] + NADP(+) + H(+) = 2 oxidized [2Fe-2S]-[ferredoxin] + NADPH</text>
        <dbReference type="Rhea" id="RHEA:20125"/>
        <dbReference type="Rhea" id="RHEA-COMP:10000"/>
        <dbReference type="Rhea" id="RHEA-COMP:10001"/>
        <dbReference type="ChEBI" id="CHEBI:15378"/>
        <dbReference type="ChEBI" id="CHEBI:33737"/>
        <dbReference type="ChEBI" id="CHEBI:33738"/>
        <dbReference type="ChEBI" id="CHEBI:57783"/>
        <dbReference type="ChEBI" id="CHEBI:58349"/>
        <dbReference type="EC" id="1.18.1.2"/>
    </reaction>
</comment>
<sequence>MNAAGAAATDPIETDAVIIGAGPVGLFQAFQLGLLEIACHIVDALPQPGGQPVALYPDKPIYDIPAVPVCTGGSLTEGLLLQLKPFTPRFHLGQTVRQVEPQADGRWLVATNRGTRFLTPTVFIAAGVGAFEPRPLKVDGMDRFEGTQLLYHPATLPVVTGQHVLVAGDSDEALAAALTLSTGGQAASVSLMHRRDVFQAEPERVQAMRDACQAGRLHLVIGQPAGIGTEGDRLTTLQVLEPNGSQTPLPVDRILAFLGLSPRLGPIAEWGLALERKQVVVDTATLATSAPGIFAVGDVVTYPGKKKLIVSGFHECVMAAYGAVPLVFPGKPVHLEYTTSSSRLHQLLGVAARGA</sequence>
<dbReference type="InterPro" id="IPR036188">
    <property type="entry name" value="FAD/NAD-bd_sf"/>
</dbReference>
<keyword evidence="8" id="KW-1185">Reference proteome</keyword>
<dbReference type="Proteomes" id="UP001156903">
    <property type="component" value="Unassembled WGS sequence"/>
</dbReference>
<evidence type="ECO:0000256" key="5">
    <source>
        <dbReference type="HAMAP-Rule" id="MF_01685"/>
    </source>
</evidence>
<evidence type="ECO:0000259" key="6">
    <source>
        <dbReference type="Pfam" id="PF07992"/>
    </source>
</evidence>
<feature type="binding site" evidence="5">
    <location>
        <position position="56"/>
    </location>
    <ligand>
        <name>FAD</name>
        <dbReference type="ChEBI" id="CHEBI:57692"/>
    </ligand>
</feature>
<feature type="binding site" evidence="5">
    <location>
        <position position="298"/>
    </location>
    <ligand>
        <name>FAD</name>
        <dbReference type="ChEBI" id="CHEBI:57692"/>
    </ligand>
</feature>
<evidence type="ECO:0000256" key="2">
    <source>
        <dbReference type="ARBA" id="ARBA00022827"/>
    </source>
</evidence>
<proteinExistence type="inferred from homology"/>
<evidence type="ECO:0000256" key="3">
    <source>
        <dbReference type="ARBA" id="ARBA00022857"/>
    </source>
</evidence>
<organism evidence="7 8">
    <name type="scientific">Hydrogenophaga electricum</name>
    <dbReference type="NCBI Taxonomy" id="1230953"/>
    <lineage>
        <taxon>Bacteria</taxon>
        <taxon>Pseudomonadati</taxon>
        <taxon>Pseudomonadota</taxon>
        <taxon>Betaproteobacteria</taxon>
        <taxon>Burkholderiales</taxon>
        <taxon>Comamonadaceae</taxon>
        <taxon>Hydrogenophaga</taxon>
    </lineage>
</organism>
<dbReference type="RefSeq" id="WP_284306759.1">
    <property type="nucleotide sequence ID" value="NZ_BSPB01000004.1"/>
</dbReference>
<dbReference type="InterPro" id="IPR023753">
    <property type="entry name" value="FAD/NAD-binding_dom"/>
</dbReference>
<dbReference type="Gene3D" id="3.50.50.60">
    <property type="entry name" value="FAD/NAD(P)-binding domain"/>
    <property type="match status" value="2"/>
</dbReference>
<dbReference type="Pfam" id="PF07992">
    <property type="entry name" value="Pyr_redox_2"/>
    <property type="match status" value="1"/>
</dbReference>
<keyword evidence="1 5" id="KW-0285">Flavoprotein</keyword>
<evidence type="ECO:0000256" key="4">
    <source>
        <dbReference type="ARBA" id="ARBA00023002"/>
    </source>
</evidence>
<dbReference type="HAMAP" id="MF_01685">
    <property type="entry name" value="FENR2"/>
    <property type="match status" value="1"/>
</dbReference>
<comment type="cofactor">
    <cofactor evidence="5">
        <name>FAD</name>
        <dbReference type="ChEBI" id="CHEBI:57692"/>
    </cofactor>
    <text evidence="5">Binds 1 FAD per subunit.</text>
</comment>
<comment type="caution">
    <text evidence="7">The sequence shown here is derived from an EMBL/GenBank/DDBJ whole genome shotgun (WGS) entry which is preliminary data.</text>
</comment>
<dbReference type="PRINTS" id="PR00368">
    <property type="entry name" value="FADPNR"/>
</dbReference>
<dbReference type="EMBL" id="BSPB01000004">
    <property type="protein sequence ID" value="GLS13330.1"/>
    <property type="molecule type" value="Genomic_DNA"/>
</dbReference>
<feature type="domain" description="FAD/NAD(P)-binding" evidence="6">
    <location>
        <begin position="15"/>
        <end position="303"/>
    </location>
</feature>
<feature type="binding site" evidence="5">
    <location>
        <position position="43"/>
    </location>
    <ligand>
        <name>FAD</name>
        <dbReference type="ChEBI" id="CHEBI:57692"/>
    </ligand>
</feature>
<protein>
    <recommendedName>
        <fullName evidence="5">Ferredoxin--NADP reductase</fullName>
        <shortName evidence="5">FNR</shortName>
        <shortName evidence="5">Fd-NADP(+) reductase</shortName>
        <ecNumber evidence="5">1.18.1.2</ecNumber>
    </recommendedName>
</protein>
<keyword evidence="2 5" id="KW-0274">FAD</keyword>
<dbReference type="EC" id="1.18.1.2" evidence="5"/>
<comment type="subunit">
    <text evidence="5">Homodimer.</text>
</comment>